<dbReference type="OrthoDB" id="3265221at2759"/>
<dbReference type="Pfam" id="PF22936">
    <property type="entry name" value="Pol_BBD"/>
    <property type="match status" value="1"/>
</dbReference>
<dbReference type="HOGENOM" id="CLU_102301_1_0_1"/>
<evidence type="ECO:0000313" key="2">
    <source>
        <dbReference type="EMBL" id="EKM50401.1"/>
    </source>
</evidence>
<dbReference type="RefSeq" id="XP_007400673.1">
    <property type="nucleotide sequence ID" value="XM_007400611.1"/>
</dbReference>
<reference evidence="2 3" key="1">
    <citation type="journal article" date="2012" name="BMC Genomics">
        <title>Comparative genomics of the white-rot fungi, Phanerochaete carnosa and P. chrysosporium, to elucidate the genetic basis of the distinct wood types they colonize.</title>
        <authorList>
            <person name="Suzuki H."/>
            <person name="MacDonald J."/>
            <person name="Syed K."/>
            <person name="Salamov A."/>
            <person name="Hori C."/>
            <person name="Aerts A."/>
            <person name="Henrissat B."/>
            <person name="Wiebenga A."/>
            <person name="vanKuyk P.A."/>
            <person name="Barry K."/>
            <person name="Lindquist E."/>
            <person name="LaButti K."/>
            <person name="Lapidus A."/>
            <person name="Lucas S."/>
            <person name="Coutinho P."/>
            <person name="Gong Y."/>
            <person name="Samejima M."/>
            <person name="Mahadevan R."/>
            <person name="Abou-Zaid M."/>
            <person name="de Vries R.P."/>
            <person name="Igarashi K."/>
            <person name="Yadav J.S."/>
            <person name="Grigoriev I.V."/>
            <person name="Master E.R."/>
        </authorList>
    </citation>
    <scope>NUCLEOTIDE SEQUENCE [LARGE SCALE GENOMIC DNA]</scope>
    <source>
        <strain evidence="2 3">HHB-10118-sp</strain>
    </source>
</reference>
<feature type="domain" description="Retrovirus-related Pol polyprotein from transposon TNT 1-94-like beta-barrel" evidence="1">
    <location>
        <begin position="25"/>
        <end position="105"/>
    </location>
</feature>
<sequence>EFVGQVFVRHSVHSTTLGSASHFLWTADTGATSYMTPYKHWFHNYTPMRVAVHFANNRIIYSEDVESVVFAPEVKKKLVRKLEFSRMLHVPELGSNLFSVLYLVRHHSLNVHIYSDCMNFDHNGETLFCAFINTSNTAYFDGTVISAMDSAQVANSSALPLDE</sequence>
<dbReference type="Proteomes" id="UP000008370">
    <property type="component" value="Unassembled WGS sequence"/>
</dbReference>
<dbReference type="KEGG" id="pco:PHACADRAFT_104211"/>
<gene>
    <name evidence="2" type="ORF">PHACADRAFT_104211</name>
</gene>
<protein>
    <recommendedName>
        <fullName evidence="1">Retrovirus-related Pol polyprotein from transposon TNT 1-94-like beta-barrel domain-containing protein</fullName>
    </recommendedName>
</protein>
<organism evidence="2 3">
    <name type="scientific">Phanerochaete carnosa (strain HHB-10118-sp)</name>
    <name type="common">White-rot fungus</name>
    <name type="synonym">Peniophora carnosa</name>
    <dbReference type="NCBI Taxonomy" id="650164"/>
    <lineage>
        <taxon>Eukaryota</taxon>
        <taxon>Fungi</taxon>
        <taxon>Dikarya</taxon>
        <taxon>Basidiomycota</taxon>
        <taxon>Agaricomycotina</taxon>
        <taxon>Agaricomycetes</taxon>
        <taxon>Polyporales</taxon>
        <taxon>Phanerochaetaceae</taxon>
        <taxon>Phanerochaete</taxon>
    </lineage>
</organism>
<dbReference type="InterPro" id="IPR054722">
    <property type="entry name" value="PolX-like_BBD"/>
</dbReference>
<keyword evidence="3" id="KW-1185">Reference proteome</keyword>
<proteinExistence type="predicted"/>
<accession>K5UL85</accession>
<evidence type="ECO:0000313" key="3">
    <source>
        <dbReference type="Proteomes" id="UP000008370"/>
    </source>
</evidence>
<dbReference type="InParanoid" id="K5UL85"/>
<dbReference type="EMBL" id="JH930478">
    <property type="protein sequence ID" value="EKM50401.1"/>
    <property type="molecule type" value="Genomic_DNA"/>
</dbReference>
<evidence type="ECO:0000259" key="1">
    <source>
        <dbReference type="Pfam" id="PF22936"/>
    </source>
</evidence>
<feature type="non-terminal residue" evidence="2">
    <location>
        <position position="1"/>
    </location>
</feature>
<dbReference type="AlphaFoldDB" id="K5UL85"/>
<dbReference type="GeneID" id="18907299"/>
<name>K5UL85_PHACS</name>